<evidence type="ECO:0000256" key="3">
    <source>
        <dbReference type="ARBA" id="ARBA00023136"/>
    </source>
</evidence>
<feature type="domain" description="MENTAL" evidence="5">
    <location>
        <begin position="76"/>
        <end position="246"/>
    </location>
</feature>
<sequence>MTTREPANLSEECIPNEQQNQNVQSPLDMLIYDGKDSLNTFSILPAHSHSINTIPSVRDYIISEDLLAGQRPNGRMSNVRRFFCLFVTFDLLFTSLMWIICVMLNGEFIIKALCEQVIHYNIHTSLFDIVLVALSRFIILLLFYALLYINHWIVISLSTASTSGFLITKVFFYDWPHSSQPVFEVLLVLTSFILAWGEAWFLDFRVLPQETHASRYLFKAMFRVFLLYTRRVLEIFYSPMGSPEGSLYRYDQLPGASKYPSVRLARDEVENYRRLAAKTLQDAWDLFQTKDWKLERENGLDTVFTRNGSGGIKMFKLQAQIDISPRYLLDELYFKIHELPKWNSAIKESHKVRPSTNSQI</sequence>
<proteinExistence type="predicted"/>
<dbReference type="SUPFAM" id="SSF55961">
    <property type="entry name" value="Bet v1-like"/>
    <property type="match status" value="1"/>
</dbReference>
<organism evidence="6 7">
    <name type="scientific">Molorchus minor</name>
    <dbReference type="NCBI Taxonomy" id="1323400"/>
    <lineage>
        <taxon>Eukaryota</taxon>
        <taxon>Metazoa</taxon>
        <taxon>Ecdysozoa</taxon>
        <taxon>Arthropoda</taxon>
        <taxon>Hexapoda</taxon>
        <taxon>Insecta</taxon>
        <taxon>Pterygota</taxon>
        <taxon>Neoptera</taxon>
        <taxon>Endopterygota</taxon>
        <taxon>Coleoptera</taxon>
        <taxon>Polyphaga</taxon>
        <taxon>Cucujiformia</taxon>
        <taxon>Chrysomeloidea</taxon>
        <taxon>Cerambycidae</taxon>
        <taxon>Lamiinae</taxon>
        <taxon>Monochamini</taxon>
        <taxon>Molorchus</taxon>
    </lineage>
</organism>
<evidence type="ECO:0000256" key="2">
    <source>
        <dbReference type="ARBA" id="ARBA00022692"/>
    </source>
</evidence>
<evidence type="ECO:0000256" key="1">
    <source>
        <dbReference type="ARBA" id="ARBA00004141"/>
    </source>
</evidence>
<name>A0ABQ9JIC3_9CUCU</name>
<comment type="subcellular location">
    <subcellularLocation>
        <location evidence="1">Membrane</location>
        <topology evidence="1">Multi-pass membrane protein</topology>
    </subcellularLocation>
</comment>
<dbReference type="PANTHER" id="PTHR46121">
    <property type="entry name" value="STEROIDOGENIC ACUTE REGULATORY PROTEIN-LIKE"/>
    <property type="match status" value="1"/>
</dbReference>
<dbReference type="EMBL" id="JAPWTJ010000524">
    <property type="protein sequence ID" value="KAJ8977637.1"/>
    <property type="molecule type" value="Genomic_DNA"/>
</dbReference>
<dbReference type="PANTHER" id="PTHR46121:SF4">
    <property type="entry name" value="STEROIDOGENIC ACUTE REGULATORY PROTEIN-LIKE"/>
    <property type="match status" value="1"/>
</dbReference>
<protein>
    <recommendedName>
        <fullName evidence="5">MENTAL domain-containing protein</fullName>
    </recommendedName>
</protein>
<keyword evidence="7" id="KW-1185">Reference proteome</keyword>
<evidence type="ECO:0000259" key="5">
    <source>
        <dbReference type="PROSITE" id="PS51439"/>
    </source>
</evidence>
<evidence type="ECO:0000313" key="7">
    <source>
        <dbReference type="Proteomes" id="UP001162164"/>
    </source>
</evidence>
<dbReference type="PROSITE" id="PS51439">
    <property type="entry name" value="MENTAL"/>
    <property type="match status" value="1"/>
</dbReference>
<evidence type="ECO:0000256" key="4">
    <source>
        <dbReference type="SAM" id="Phobius"/>
    </source>
</evidence>
<gene>
    <name evidence="6" type="ORF">NQ317_003615</name>
</gene>
<accession>A0ABQ9JIC3</accession>
<feature type="transmembrane region" description="Helical" evidence="4">
    <location>
        <begin position="82"/>
        <end position="106"/>
    </location>
</feature>
<dbReference type="InterPro" id="IPR023393">
    <property type="entry name" value="START-like_dom_sf"/>
</dbReference>
<keyword evidence="2 4" id="KW-0812">Transmembrane</keyword>
<keyword evidence="4" id="KW-1133">Transmembrane helix</keyword>
<keyword evidence="3 4" id="KW-0472">Membrane</keyword>
<dbReference type="Pfam" id="PF10457">
    <property type="entry name" value="MENTAL"/>
    <property type="match status" value="1"/>
</dbReference>
<feature type="transmembrane region" description="Helical" evidence="4">
    <location>
        <begin position="154"/>
        <end position="173"/>
    </location>
</feature>
<dbReference type="InterPro" id="IPR051869">
    <property type="entry name" value="STARD3"/>
</dbReference>
<dbReference type="Proteomes" id="UP001162164">
    <property type="component" value="Unassembled WGS sequence"/>
</dbReference>
<evidence type="ECO:0000313" key="6">
    <source>
        <dbReference type="EMBL" id="KAJ8977637.1"/>
    </source>
</evidence>
<dbReference type="Gene3D" id="3.30.530.20">
    <property type="match status" value="1"/>
</dbReference>
<reference evidence="6" key="1">
    <citation type="journal article" date="2023" name="Insect Mol. Biol.">
        <title>Genome sequencing provides insights into the evolution of gene families encoding plant cell wall-degrading enzymes in longhorned beetles.</title>
        <authorList>
            <person name="Shin N.R."/>
            <person name="Okamura Y."/>
            <person name="Kirsch R."/>
            <person name="Pauchet Y."/>
        </authorList>
    </citation>
    <scope>NUCLEOTIDE SEQUENCE</scope>
    <source>
        <strain evidence="6">MMC_N1</strain>
    </source>
</reference>
<feature type="transmembrane region" description="Helical" evidence="4">
    <location>
        <begin position="185"/>
        <end position="204"/>
    </location>
</feature>
<dbReference type="InterPro" id="IPR019498">
    <property type="entry name" value="MENTAL"/>
</dbReference>
<comment type="caution">
    <text evidence="6">The sequence shown here is derived from an EMBL/GenBank/DDBJ whole genome shotgun (WGS) entry which is preliminary data.</text>
</comment>
<feature type="transmembrane region" description="Helical" evidence="4">
    <location>
        <begin position="126"/>
        <end position="147"/>
    </location>
</feature>